<sequence length="415" mass="47060">MKNNIKEIVFVLGSYPHDSETFITNQIIYAIEAGYDVKISVTELNTIKGSSQEALIEKYNLLSLIHIRSVKVPKSYILKVLKCLALIVLNLDSFKIILKIFTNKRKDKIKKCFQALNFKPLMKKDVFHIQFANNSFFLADYKKQGFLKKNSNLLVTFHGWDAHFNSGNLGFLKAKYKELFENVNAVILSSNYLKEKLIALGCDNNKIKIIPNGVDAYSAFPYKEKQIKTPVSLLSVGRIVPLKGHIFGVKVVEKLVSKGLNVNYTIIGDGDFKKELKRYIDTTLVKENINLVGTKTQTEIIDYLHRSDLFLMTSVRDEDGRSEAFGLVTIEAQSTGTPVIAFDTGGVKETVKEGFSGYLVKEKDVETMAEKILLLVNNTTLFNELSKNARTFVEENFNKDLIFEKHEALYNMGYV</sequence>
<dbReference type="InterPro" id="IPR028098">
    <property type="entry name" value="Glyco_trans_4-like_N"/>
</dbReference>
<dbReference type="Pfam" id="PF00534">
    <property type="entry name" value="Glycos_transf_1"/>
    <property type="match status" value="1"/>
</dbReference>
<comment type="caution">
    <text evidence="3">The sequence shown here is derived from an EMBL/GenBank/DDBJ whole genome shotgun (WGS) entry which is preliminary data.</text>
</comment>
<dbReference type="Pfam" id="PF13439">
    <property type="entry name" value="Glyco_transf_4"/>
    <property type="match status" value="1"/>
</dbReference>
<evidence type="ECO:0000259" key="2">
    <source>
        <dbReference type="Pfam" id="PF13439"/>
    </source>
</evidence>
<dbReference type="RefSeq" id="WP_303278255.1">
    <property type="nucleotide sequence ID" value="NZ_JAUOEK010000120.1"/>
</dbReference>
<accession>A0ABT8WBX5</accession>
<feature type="domain" description="Glycosyl transferase family 1" evidence="1">
    <location>
        <begin position="228"/>
        <end position="391"/>
    </location>
</feature>
<keyword evidence="3" id="KW-0808">Transferase</keyword>
<evidence type="ECO:0000313" key="3">
    <source>
        <dbReference type="EMBL" id="MDO5970567.1"/>
    </source>
</evidence>
<protein>
    <submittedName>
        <fullName evidence="3">Glycosyltransferase</fullName>
        <ecNumber evidence="3">2.4.-.-</ecNumber>
    </submittedName>
</protein>
<keyword evidence="4" id="KW-1185">Reference proteome</keyword>
<dbReference type="GO" id="GO:0016757">
    <property type="term" value="F:glycosyltransferase activity"/>
    <property type="evidence" value="ECO:0007669"/>
    <property type="project" value="UniProtKB-KW"/>
</dbReference>
<reference evidence="3" key="1">
    <citation type="submission" date="2023-07" db="EMBL/GenBank/DDBJ databases">
        <title>Two novel species in the genus Flavivirga.</title>
        <authorList>
            <person name="Kwon K."/>
        </authorList>
    </citation>
    <scope>NUCLEOTIDE SEQUENCE</scope>
    <source>
        <strain evidence="3">KCTC 52353</strain>
    </source>
</reference>
<feature type="domain" description="Glycosyltransferase subfamily 4-like N-terminal" evidence="2">
    <location>
        <begin position="123"/>
        <end position="215"/>
    </location>
</feature>
<dbReference type="Proteomes" id="UP001176883">
    <property type="component" value="Unassembled WGS sequence"/>
</dbReference>
<dbReference type="PANTHER" id="PTHR12526:SF630">
    <property type="entry name" value="GLYCOSYLTRANSFERASE"/>
    <property type="match status" value="1"/>
</dbReference>
<dbReference type="PANTHER" id="PTHR12526">
    <property type="entry name" value="GLYCOSYLTRANSFERASE"/>
    <property type="match status" value="1"/>
</dbReference>
<keyword evidence="3" id="KW-0328">Glycosyltransferase</keyword>
<evidence type="ECO:0000259" key="1">
    <source>
        <dbReference type="Pfam" id="PF00534"/>
    </source>
</evidence>
<evidence type="ECO:0000313" key="4">
    <source>
        <dbReference type="Proteomes" id="UP001176883"/>
    </source>
</evidence>
<dbReference type="SUPFAM" id="SSF53756">
    <property type="entry name" value="UDP-Glycosyltransferase/glycogen phosphorylase"/>
    <property type="match status" value="1"/>
</dbReference>
<gene>
    <name evidence="3" type="ORF">Q4Q35_12190</name>
</gene>
<dbReference type="Gene3D" id="3.40.50.2000">
    <property type="entry name" value="Glycogen Phosphorylase B"/>
    <property type="match status" value="2"/>
</dbReference>
<dbReference type="InterPro" id="IPR001296">
    <property type="entry name" value="Glyco_trans_1"/>
</dbReference>
<proteinExistence type="predicted"/>
<name>A0ABT8WBX5_9FLAO</name>
<dbReference type="EC" id="2.4.-.-" evidence="3"/>
<dbReference type="EMBL" id="JAUOEK010000120">
    <property type="protein sequence ID" value="MDO5970567.1"/>
    <property type="molecule type" value="Genomic_DNA"/>
</dbReference>
<organism evidence="3 4">
    <name type="scientific">Flavivirga aquimarina</name>
    <dbReference type="NCBI Taxonomy" id="2027862"/>
    <lineage>
        <taxon>Bacteria</taxon>
        <taxon>Pseudomonadati</taxon>
        <taxon>Bacteroidota</taxon>
        <taxon>Flavobacteriia</taxon>
        <taxon>Flavobacteriales</taxon>
        <taxon>Flavobacteriaceae</taxon>
        <taxon>Flavivirga</taxon>
    </lineage>
</organism>